<dbReference type="Gene3D" id="1.10.510.10">
    <property type="entry name" value="Transferase(Phosphotransferase) domain 1"/>
    <property type="match status" value="1"/>
</dbReference>
<feature type="domain" description="PH" evidence="8">
    <location>
        <begin position="1"/>
        <end position="91"/>
    </location>
</feature>
<feature type="domain" description="Protein kinase" evidence="9">
    <location>
        <begin position="101"/>
        <end position="368"/>
    </location>
</feature>
<dbReference type="PROSITE" id="PS00107">
    <property type="entry name" value="PROTEIN_KINASE_ATP"/>
    <property type="match status" value="1"/>
</dbReference>
<name>A0ABR2KRP5_9EUKA</name>
<dbReference type="Proteomes" id="UP001470230">
    <property type="component" value="Unassembled WGS sequence"/>
</dbReference>
<dbReference type="Gene3D" id="2.30.29.30">
    <property type="entry name" value="Pleckstrin-homology domain (PH domain)/Phosphotyrosine-binding domain (PTB)"/>
    <property type="match status" value="1"/>
</dbReference>
<dbReference type="InterPro" id="IPR001849">
    <property type="entry name" value="PH_domain"/>
</dbReference>
<evidence type="ECO:0000256" key="1">
    <source>
        <dbReference type="ARBA" id="ARBA00006935"/>
    </source>
</evidence>
<gene>
    <name evidence="10" type="ORF">M9Y10_022015</name>
</gene>
<evidence type="ECO:0000256" key="5">
    <source>
        <dbReference type="ARBA" id="ARBA00022777"/>
    </source>
</evidence>
<dbReference type="InterPro" id="IPR011009">
    <property type="entry name" value="Kinase-like_dom_sf"/>
</dbReference>
<reference evidence="10 11" key="1">
    <citation type="submission" date="2024-04" db="EMBL/GenBank/DDBJ databases">
        <title>Tritrichomonas musculus Genome.</title>
        <authorList>
            <person name="Alves-Ferreira E."/>
            <person name="Grigg M."/>
            <person name="Lorenzi H."/>
            <person name="Galac M."/>
        </authorList>
    </citation>
    <scope>NUCLEOTIDE SEQUENCE [LARGE SCALE GENOMIC DNA]</scope>
    <source>
        <strain evidence="10 11">EAF2021</strain>
    </source>
</reference>
<dbReference type="Pfam" id="PF00169">
    <property type="entry name" value="PH"/>
    <property type="match status" value="1"/>
</dbReference>
<evidence type="ECO:0000313" key="10">
    <source>
        <dbReference type="EMBL" id="KAK8893592.1"/>
    </source>
</evidence>
<dbReference type="SMART" id="SM00233">
    <property type="entry name" value="PH"/>
    <property type="match status" value="1"/>
</dbReference>
<keyword evidence="6 7" id="KW-0067">ATP-binding</keyword>
<evidence type="ECO:0000256" key="4">
    <source>
        <dbReference type="ARBA" id="ARBA00022741"/>
    </source>
</evidence>
<evidence type="ECO:0000313" key="11">
    <source>
        <dbReference type="Proteomes" id="UP001470230"/>
    </source>
</evidence>
<dbReference type="PROSITE" id="PS50003">
    <property type="entry name" value="PH_DOMAIN"/>
    <property type="match status" value="1"/>
</dbReference>
<dbReference type="EMBL" id="JAPFFF010000003">
    <property type="protein sequence ID" value="KAK8893592.1"/>
    <property type="molecule type" value="Genomic_DNA"/>
</dbReference>
<dbReference type="SUPFAM" id="SSF56112">
    <property type="entry name" value="Protein kinase-like (PK-like)"/>
    <property type="match status" value="1"/>
</dbReference>
<evidence type="ECO:0000259" key="9">
    <source>
        <dbReference type="PROSITE" id="PS50011"/>
    </source>
</evidence>
<evidence type="ECO:0000259" key="8">
    <source>
        <dbReference type="PROSITE" id="PS50003"/>
    </source>
</evidence>
<dbReference type="PROSITE" id="PS50011">
    <property type="entry name" value="PROTEIN_KINASE_DOM"/>
    <property type="match status" value="1"/>
</dbReference>
<evidence type="ECO:0000256" key="3">
    <source>
        <dbReference type="ARBA" id="ARBA00022679"/>
    </source>
</evidence>
<keyword evidence="3" id="KW-0808">Transferase</keyword>
<organism evidence="10 11">
    <name type="scientific">Tritrichomonas musculus</name>
    <dbReference type="NCBI Taxonomy" id="1915356"/>
    <lineage>
        <taxon>Eukaryota</taxon>
        <taxon>Metamonada</taxon>
        <taxon>Parabasalia</taxon>
        <taxon>Tritrichomonadida</taxon>
        <taxon>Tritrichomonadidae</taxon>
        <taxon>Tritrichomonas</taxon>
    </lineage>
</organism>
<keyword evidence="11" id="KW-1185">Reference proteome</keyword>
<comment type="caution">
    <text evidence="10">The sequence shown here is derived from an EMBL/GenBank/DDBJ whole genome shotgun (WGS) entry which is preliminary data.</text>
</comment>
<dbReference type="InterPro" id="IPR000719">
    <property type="entry name" value="Prot_kinase_dom"/>
</dbReference>
<feature type="binding site" evidence="7">
    <location>
        <position position="130"/>
    </location>
    <ligand>
        <name>ATP</name>
        <dbReference type="ChEBI" id="CHEBI:30616"/>
    </ligand>
</feature>
<accession>A0ABR2KRP5</accession>
<evidence type="ECO:0000256" key="6">
    <source>
        <dbReference type="ARBA" id="ARBA00022840"/>
    </source>
</evidence>
<evidence type="ECO:0000256" key="2">
    <source>
        <dbReference type="ARBA" id="ARBA00022527"/>
    </source>
</evidence>
<dbReference type="InterPro" id="IPR011993">
    <property type="entry name" value="PH-like_dom_sf"/>
</dbReference>
<dbReference type="PANTHER" id="PTHR24351">
    <property type="entry name" value="RIBOSOMAL PROTEIN S6 KINASE"/>
    <property type="match status" value="1"/>
</dbReference>
<dbReference type="SUPFAM" id="SSF50729">
    <property type="entry name" value="PH domain-like"/>
    <property type="match status" value="1"/>
</dbReference>
<protein>
    <recommendedName>
        <fullName evidence="12">AGC family protein kinase</fullName>
    </recommendedName>
</protein>
<dbReference type="Gene3D" id="3.30.200.20">
    <property type="entry name" value="Phosphorylase Kinase, domain 1"/>
    <property type="match status" value="1"/>
</dbReference>
<dbReference type="Pfam" id="PF00069">
    <property type="entry name" value="Pkinase"/>
    <property type="match status" value="1"/>
</dbReference>
<evidence type="ECO:0000256" key="7">
    <source>
        <dbReference type="PROSITE-ProRule" id="PRU10141"/>
    </source>
</evidence>
<keyword evidence="4 7" id="KW-0547">Nucleotide-binding</keyword>
<sequence length="392" mass="44706">MKEGYLMCRTSFKSTWRQRYFKLNGATLSIWEDDTLTNLKDRYKITNNVNLSLKSSTVIALIFPGLSTVFMSVESPDEIVEWYNAFKTVNPDTYEIGLDSFDLVKKVGIGHFGEVNLVKMYETGELVAVKISNDKKTSENESLLLKKLLGNRFVIQFKFFFEYKSKSYLGIEYADGGDLLQRLGHRLTCHDAILYAAEIADALNFLHERDIVFRDLKPENILLMSSGHIKLADFGLSQIIIGLDEEKKKEFAGTKEYCAPEVISGEHYGKESDIWSYGVTLFSMFYKDLPFYSENPAKIIKRILEKDVVFPNSLAVSLGEDEDDSSTQFQIGDIETVYANINELIAACLQKDSTKRPSSENLLKFKLFEGIDENTLQSMKYSFNDVISENNE</sequence>
<evidence type="ECO:0008006" key="12">
    <source>
        <dbReference type="Google" id="ProtNLM"/>
    </source>
</evidence>
<comment type="similarity">
    <text evidence="1">Belongs to the protein kinase superfamily. AGC Ser/Thr protein kinase family. RAC subfamily.</text>
</comment>
<proteinExistence type="inferred from homology"/>
<dbReference type="SMART" id="SM00220">
    <property type="entry name" value="S_TKc"/>
    <property type="match status" value="1"/>
</dbReference>
<keyword evidence="2" id="KW-0723">Serine/threonine-protein kinase</keyword>
<dbReference type="InterPro" id="IPR017441">
    <property type="entry name" value="Protein_kinase_ATP_BS"/>
</dbReference>
<keyword evidence="5" id="KW-0418">Kinase</keyword>